<proteinExistence type="predicted"/>
<feature type="non-terminal residue" evidence="3">
    <location>
        <position position="1"/>
    </location>
</feature>
<dbReference type="GeneID" id="25916125"/>
<organism evidence="3 4">
    <name type="scientific">Sphaeroforma arctica JP610</name>
    <dbReference type="NCBI Taxonomy" id="667725"/>
    <lineage>
        <taxon>Eukaryota</taxon>
        <taxon>Ichthyosporea</taxon>
        <taxon>Ichthyophonida</taxon>
        <taxon>Sphaeroforma</taxon>
    </lineage>
</organism>
<dbReference type="Proteomes" id="UP000054560">
    <property type="component" value="Unassembled WGS sequence"/>
</dbReference>
<dbReference type="AlphaFoldDB" id="A0A0L0F5H8"/>
<keyword evidence="4" id="KW-1185">Reference proteome</keyword>
<evidence type="ECO:0000256" key="2">
    <source>
        <dbReference type="SAM" id="MobiDB-lite"/>
    </source>
</evidence>
<reference evidence="3 4" key="1">
    <citation type="submission" date="2011-02" db="EMBL/GenBank/DDBJ databases">
        <title>The Genome Sequence of Sphaeroforma arctica JP610.</title>
        <authorList>
            <consortium name="The Broad Institute Genome Sequencing Platform"/>
            <person name="Russ C."/>
            <person name="Cuomo C."/>
            <person name="Young S.K."/>
            <person name="Zeng Q."/>
            <person name="Gargeya S."/>
            <person name="Alvarado L."/>
            <person name="Berlin A."/>
            <person name="Chapman S.B."/>
            <person name="Chen Z."/>
            <person name="Freedman E."/>
            <person name="Gellesch M."/>
            <person name="Goldberg J."/>
            <person name="Griggs A."/>
            <person name="Gujja S."/>
            <person name="Heilman E."/>
            <person name="Heiman D."/>
            <person name="Howarth C."/>
            <person name="Mehta T."/>
            <person name="Neiman D."/>
            <person name="Pearson M."/>
            <person name="Roberts A."/>
            <person name="Saif S."/>
            <person name="Shea T."/>
            <person name="Shenoy N."/>
            <person name="Sisk P."/>
            <person name="Stolte C."/>
            <person name="Sykes S."/>
            <person name="White J."/>
            <person name="Yandava C."/>
            <person name="Burger G."/>
            <person name="Gray M.W."/>
            <person name="Holland P.W.H."/>
            <person name="King N."/>
            <person name="Lang F.B.F."/>
            <person name="Roger A.J."/>
            <person name="Ruiz-Trillo I."/>
            <person name="Haas B."/>
            <person name="Nusbaum C."/>
            <person name="Birren B."/>
        </authorList>
    </citation>
    <scope>NUCLEOTIDE SEQUENCE [LARGE SCALE GENOMIC DNA]</scope>
    <source>
        <strain evidence="3 4">JP610</strain>
    </source>
</reference>
<dbReference type="EMBL" id="KQ248036">
    <property type="protein sequence ID" value="KNC71836.1"/>
    <property type="molecule type" value="Genomic_DNA"/>
</dbReference>
<feature type="region of interest" description="Disordered" evidence="2">
    <location>
        <begin position="116"/>
        <end position="144"/>
    </location>
</feature>
<dbReference type="eggNOG" id="ENOG502SCAU">
    <property type="taxonomic scope" value="Eukaryota"/>
</dbReference>
<dbReference type="InterPro" id="IPR008775">
    <property type="entry name" value="Phytyl_CoA_dOase-like"/>
</dbReference>
<feature type="compositionally biased region" description="Basic and acidic residues" evidence="2">
    <location>
        <begin position="116"/>
        <end position="125"/>
    </location>
</feature>
<gene>
    <name evidence="3" type="ORF">SARC_15621</name>
</gene>
<evidence type="ECO:0000256" key="1">
    <source>
        <dbReference type="ARBA" id="ARBA00001962"/>
    </source>
</evidence>
<dbReference type="OrthoDB" id="445007at2759"/>
<dbReference type="RefSeq" id="XP_014145738.1">
    <property type="nucleotide sequence ID" value="XM_014290263.1"/>
</dbReference>
<comment type="cofactor">
    <cofactor evidence="1">
        <name>Fe cation</name>
        <dbReference type="ChEBI" id="CHEBI:24875"/>
    </cofactor>
</comment>
<dbReference type="Pfam" id="PF05721">
    <property type="entry name" value="PhyH"/>
    <property type="match status" value="1"/>
</dbReference>
<name>A0A0L0F5H8_9EUKA</name>
<evidence type="ECO:0000313" key="4">
    <source>
        <dbReference type="Proteomes" id="UP000054560"/>
    </source>
</evidence>
<dbReference type="Gene3D" id="2.60.120.620">
    <property type="entry name" value="q2cbj1_9rhob like domain"/>
    <property type="match status" value="2"/>
</dbReference>
<accession>A0A0L0F5H8</accession>
<evidence type="ECO:0000313" key="3">
    <source>
        <dbReference type="EMBL" id="KNC71836.1"/>
    </source>
</evidence>
<dbReference type="SUPFAM" id="SSF51197">
    <property type="entry name" value="Clavaminate synthase-like"/>
    <property type="match status" value="1"/>
</dbReference>
<dbReference type="PANTHER" id="PTHR20883">
    <property type="entry name" value="PHYTANOYL-COA DIOXYGENASE DOMAIN CONTAINING 1"/>
    <property type="match status" value="1"/>
</dbReference>
<dbReference type="PANTHER" id="PTHR20883:SF48">
    <property type="entry name" value="ECTOINE DIOXYGENASE"/>
    <property type="match status" value="1"/>
</dbReference>
<sequence>VLPEKNWLWKLATEPILLDFVERHLGPNLVLYSTQLAYKPPGGGRDDGERCRTLWIPLDDISDTSGGLEVIPGLHKRGRVKKYKRVTVESYDSAVFNLKHSVFEIDLSLYGSDAGTQRELEDGERSKKRTRISQRESPSSDGQGLKVTFAESALLCQSVLCRMPAGSLEVHHPTLPHRSVPNKSANHRRVIIMRCVSVPKKCNSLVFVLDI</sequence>
<dbReference type="GO" id="GO:0016491">
    <property type="term" value="F:oxidoreductase activity"/>
    <property type="evidence" value="ECO:0007669"/>
    <property type="project" value="UniProtKB-ARBA"/>
</dbReference>
<dbReference type="GO" id="GO:0046872">
    <property type="term" value="F:metal ion binding"/>
    <property type="evidence" value="ECO:0007669"/>
    <property type="project" value="UniProtKB-ARBA"/>
</dbReference>
<protein>
    <submittedName>
        <fullName evidence="3">Uncharacterized protein</fullName>
    </submittedName>
</protein>